<evidence type="ECO:0000256" key="1">
    <source>
        <dbReference type="SAM" id="Phobius"/>
    </source>
</evidence>
<keyword evidence="3" id="KW-1185">Reference proteome</keyword>
<protein>
    <submittedName>
        <fullName evidence="2">Uncharacterized protein</fullName>
    </submittedName>
</protein>
<keyword evidence="1" id="KW-1133">Transmembrane helix</keyword>
<sequence length="96" mass="11089">MLDMIFQGIALFLLIFCGSQVVIFIGLVLWVVWIDAIKPRMIPEAEIDRIAGDIIASYADPEGEAFTRHQYAWDRSDGAEQTYWHRVRKAVRRHLA</sequence>
<keyword evidence="1" id="KW-0472">Membrane</keyword>
<accession>A0A2S9JCI1</accession>
<dbReference type="Proteomes" id="UP000238563">
    <property type="component" value="Unassembled WGS sequence"/>
</dbReference>
<reference evidence="2 3" key="1">
    <citation type="submission" date="2018-02" db="EMBL/GenBank/DDBJ databases">
        <title>The draft genome of Phyllobacterium myrsinacearum DSM5892.</title>
        <authorList>
            <person name="Li L."/>
            <person name="Liu L."/>
            <person name="Zhang X."/>
            <person name="Wang T."/>
        </authorList>
    </citation>
    <scope>NUCLEOTIDE SEQUENCE [LARGE SCALE GENOMIC DNA]</scope>
    <source>
        <strain evidence="2 3">DSM 5892</strain>
    </source>
</reference>
<gene>
    <name evidence="2" type="ORF">C5750_21455</name>
</gene>
<dbReference type="AlphaFoldDB" id="A0A2S9JCI1"/>
<evidence type="ECO:0000313" key="3">
    <source>
        <dbReference type="Proteomes" id="UP000238563"/>
    </source>
</evidence>
<keyword evidence="1" id="KW-0812">Transmembrane</keyword>
<feature type="transmembrane region" description="Helical" evidence="1">
    <location>
        <begin position="6"/>
        <end position="33"/>
    </location>
</feature>
<name>A0A2S9JCI1_9HYPH</name>
<dbReference type="EMBL" id="PVBT01000007">
    <property type="protein sequence ID" value="PRD50517.1"/>
    <property type="molecule type" value="Genomic_DNA"/>
</dbReference>
<proteinExistence type="predicted"/>
<evidence type="ECO:0000313" key="2">
    <source>
        <dbReference type="EMBL" id="PRD50517.1"/>
    </source>
</evidence>
<dbReference type="OrthoDB" id="8117118at2"/>
<organism evidence="2 3">
    <name type="scientific">Phyllobacterium myrsinacearum</name>
    <dbReference type="NCBI Taxonomy" id="28101"/>
    <lineage>
        <taxon>Bacteria</taxon>
        <taxon>Pseudomonadati</taxon>
        <taxon>Pseudomonadota</taxon>
        <taxon>Alphaproteobacteria</taxon>
        <taxon>Hyphomicrobiales</taxon>
        <taxon>Phyllobacteriaceae</taxon>
        <taxon>Phyllobacterium</taxon>
    </lineage>
</organism>
<comment type="caution">
    <text evidence="2">The sequence shown here is derived from an EMBL/GenBank/DDBJ whole genome shotgun (WGS) entry which is preliminary data.</text>
</comment>
<dbReference type="RefSeq" id="WP_105736549.1">
    <property type="nucleotide sequence ID" value="NZ_PVBT01000007.1"/>
</dbReference>